<proteinExistence type="predicted"/>
<dbReference type="OrthoDB" id="676979at2759"/>
<dbReference type="InterPro" id="IPR001611">
    <property type="entry name" value="Leu-rich_rpt"/>
</dbReference>
<gene>
    <name evidence="5" type="ORF">KP79_PYT21526</name>
</gene>
<dbReference type="Proteomes" id="UP000242188">
    <property type="component" value="Unassembled WGS sequence"/>
</dbReference>
<organism evidence="5 6">
    <name type="scientific">Mizuhopecten yessoensis</name>
    <name type="common">Japanese scallop</name>
    <name type="synonym">Patinopecten yessoensis</name>
    <dbReference type="NCBI Taxonomy" id="6573"/>
    <lineage>
        <taxon>Eukaryota</taxon>
        <taxon>Metazoa</taxon>
        <taxon>Spiralia</taxon>
        <taxon>Lophotrochozoa</taxon>
        <taxon>Mollusca</taxon>
        <taxon>Bivalvia</taxon>
        <taxon>Autobranchia</taxon>
        <taxon>Pteriomorphia</taxon>
        <taxon>Pectinida</taxon>
        <taxon>Pectinoidea</taxon>
        <taxon>Pectinidae</taxon>
        <taxon>Mizuhopecten</taxon>
    </lineage>
</organism>
<dbReference type="Pfam" id="PF13855">
    <property type="entry name" value="LRR_8"/>
    <property type="match status" value="1"/>
</dbReference>
<protein>
    <submittedName>
        <fullName evidence="5">Insulin-like growth factor-binding protein complex acid labile subunit</fullName>
    </submittedName>
</protein>
<evidence type="ECO:0000256" key="2">
    <source>
        <dbReference type="SAM" id="MobiDB-lite"/>
    </source>
</evidence>
<dbReference type="PANTHER" id="PTHR24373">
    <property type="entry name" value="SLIT RELATED LEUCINE-RICH REPEAT NEURONAL PROTEIN"/>
    <property type="match status" value="1"/>
</dbReference>
<dbReference type="InterPro" id="IPR050328">
    <property type="entry name" value="Dev_Immune_Receptor"/>
</dbReference>
<feature type="chain" id="PRO_5012487842" evidence="4">
    <location>
        <begin position="27"/>
        <end position="411"/>
    </location>
</feature>
<reference evidence="5 6" key="1">
    <citation type="journal article" date="2017" name="Nat. Ecol. Evol.">
        <title>Scallop genome provides insights into evolution of bilaterian karyotype and development.</title>
        <authorList>
            <person name="Wang S."/>
            <person name="Zhang J."/>
            <person name="Jiao W."/>
            <person name="Li J."/>
            <person name="Xun X."/>
            <person name="Sun Y."/>
            <person name="Guo X."/>
            <person name="Huan P."/>
            <person name="Dong B."/>
            <person name="Zhang L."/>
            <person name="Hu X."/>
            <person name="Sun X."/>
            <person name="Wang J."/>
            <person name="Zhao C."/>
            <person name="Wang Y."/>
            <person name="Wang D."/>
            <person name="Huang X."/>
            <person name="Wang R."/>
            <person name="Lv J."/>
            <person name="Li Y."/>
            <person name="Zhang Z."/>
            <person name="Liu B."/>
            <person name="Lu W."/>
            <person name="Hui Y."/>
            <person name="Liang J."/>
            <person name="Zhou Z."/>
            <person name="Hou R."/>
            <person name="Li X."/>
            <person name="Liu Y."/>
            <person name="Li H."/>
            <person name="Ning X."/>
            <person name="Lin Y."/>
            <person name="Zhao L."/>
            <person name="Xing Q."/>
            <person name="Dou J."/>
            <person name="Li Y."/>
            <person name="Mao J."/>
            <person name="Guo H."/>
            <person name="Dou H."/>
            <person name="Li T."/>
            <person name="Mu C."/>
            <person name="Jiang W."/>
            <person name="Fu Q."/>
            <person name="Fu X."/>
            <person name="Miao Y."/>
            <person name="Liu J."/>
            <person name="Yu Q."/>
            <person name="Li R."/>
            <person name="Liao H."/>
            <person name="Li X."/>
            <person name="Kong Y."/>
            <person name="Jiang Z."/>
            <person name="Chourrout D."/>
            <person name="Li R."/>
            <person name="Bao Z."/>
        </authorList>
    </citation>
    <scope>NUCLEOTIDE SEQUENCE [LARGE SCALE GENOMIC DNA]</scope>
    <source>
        <strain evidence="5 6">PY_sf001</strain>
    </source>
</reference>
<dbReference type="EMBL" id="NEDP02076727">
    <property type="protein sequence ID" value="OWF35451.1"/>
    <property type="molecule type" value="Genomic_DNA"/>
</dbReference>
<name>A0A210PG69_MIZYE</name>
<evidence type="ECO:0000256" key="3">
    <source>
        <dbReference type="SAM" id="Phobius"/>
    </source>
</evidence>
<evidence type="ECO:0000313" key="6">
    <source>
        <dbReference type="Proteomes" id="UP000242188"/>
    </source>
</evidence>
<dbReference type="AlphaFoldDB" id="A0A210PG69"/>
<comment type="caution">
    <text evidence="5">The sequence shown here is derived from an EMBL/GenBank/DDBJ whole genome shotgun (WGS) entry which is preliminary data.</text>
</comment>
<keyword evidence="3" id="KW-1133">Transmembrane helix</keyword>
<accession>A0A210PG69</accession>
<feature type="signal peptide" evidence="4">
    <location>
        <begin position="1"/>
        <end position="26"/>
    </location>
</feature>
<sequence length="411" mass="43768">MTTISKFGRTLLVVLFLLCDFISGQSFPSGCAYSSTTGIPGIFTCDFTTVTLPLTFNTFSSPYPQRLVINNVDGQLPASSPSASFSGFSSMSTANLDTNFPASLEIKCVSNGNLLLFAGTFSGLSYMQELKITNCILSGGLPNNVFSDFGDLDSLIIDGGSINGLNADSLSGLNITKLSIPNALGMFAMMNLALNTNTFPSGFFYPLSKVKAIILDNLSTSSAMSLPTDTFTQNTNVETLSLSHSSLTSLENNVLSSLGALNYLNLTGVKWACTCDSLWILSTISTESINAIGGPVCDTPSDYQDKRATTYYYNMCPQDDACRGTPGIVAYSTCITAWQLANYALLILVLILSALGLGLIIGTRTSLHSARVKLEMKKKSSWQKVQEAMRRGGGGQKPPASTGPPKNAGWI</sequence>
<keyword evidence="6" id="KW-1185">Reference proteome</keyword>
<feature type="transmembrane region" description="Helical" evidence="3">
    <location>
        <begin position="340"/>
        <end position="361"/>
    </location>
</feature>
<dbReference type="SUPFAM" id="SSF52058">
    <property type="entry name" value="L domain-like"/>
    <property type="match status" value="1"/>
</dbReference>
<dbReference type="STRING" id="6573.A0A210PG69"/>
<feature type="region of interest" description="Disordered" evidence="2">
    <location>
        <begin position="381"/>
        <end position="411"/>
    </location>
</feature>
<keyword evidence="3" id="KW-0812">Transmembrane</keyword>
<evidence type="ECO:0000313" key="5">
    <source>
        <dbReference type="EMBL" id="OWF35451.1"/>
    </source>
</evidence>
<dbReference type="InterPro" id="IPR032675">
    <property type="entry name" value="LRR_dom_sf"/>
</dbReference>
<keyword evidence="1 4" id="KW-0732">Signal</keyword>
<evidence type="ECO:0000256" key="4">
    <source>
        <dbReference type="SAM" id="SignalP"/>
    </source>
</evidence>
<keyword evidence="3" id="KW-0472">Membrane</keyword>
<dbReference type="PANTHER" id="PTHR24373:SF392">
    <property type="entry name" value="NEPHROCAN"/>
    <property type="match status" value="1"/>
</dbReference>
<dbReference type="Gene3D" id="3.80.10.10">
    <property type="entry name" value="Ribonuclease Inhibitor"/>
    <property type="match status" value="1"/>
</dbReference>
<evidence type="ECO:0000256" key="1">
    <source>
        <dbReference type="ARBA" id="ARBA00022729"/>
    </source>
</evidence>